<dbReference type="GO" id="GO:0022857">
    <property type="term" value="F:transmembrane transporter activity"/>
    <property type="evidence" value="ECO:0007669"/>
    <property type="project" value="InterPro"/>
</dbReference>
<accession>A0A6B1D1I1</accession>
<dbReference type="Gene3D" id="3.40.190.100">
    <property type="entry name" value="Glycine betaine-binding periplasmic protein, domain 2"/>
    <property type="match status" value="1"/>
</dbReference>
<dbReference type="GO" id="GO:0043190">
    <property type="term" value="C:ATP-binding cassette (ABC) transporter complex"/>
    <property type="evidence" value="ECO:0007669"/>
    <property type="project" value="InterPro"/>
</dbReference>
<dbReference type="InterPro" id="IPR007210">
    <property type="entry name" value="ABC_Gly_betaine_transp_sub-bd"/>
</dbReference>
<dbReference type="SUPFAM" id="SSF53850">
    <property type="entry name" value="Periplasmic binding protein-like II"/>
    <property type="match status" value="1"/>
</dbReference>
<evidence type="ECO:0000259" key="1">
    <source>
        <dbReference type="Pfam" id="PF04069"/>
    </source>
</evidence>
<evidence type="ECO:0000313" key="2">
    <source>
        <dbReference type="EMBL" id="MYC93419.1"/>
    </source>
</evidence>
<reference evidence="2" key="1">
    <citation type="submission" date="2019-09" db="EMBL/GenBank/DDBJ databases">
        <title>Characterisation of the sponge microbiome using genome-centric metagenomics.</title>
        <authorList>
            <person name="Engelberts J.P."/>
            <person name="Robbins S.J."/>
            <person name="De Goeij J.M."/>
            <person name="Aranda M."/>
            <person name="Bell S.C."/>
            <person name="Webster N.S."/>
        </authorList>
    </citation>
    <scope>NUCLEOTIDE SEQUENCE</scope>
    <source>
        <strain evidence="2">SB0661_bin_32</strain>
    </source>
</reference>
<feature type="domain" description="ABC-type glycine betaine transport system substrate-binding" evidence="1">
    <location>
        <begin position="59"/>
        <end position="333"/>
    </location>
</feature>
<proteinExistence type="predicted"/>
<comment type="caution">
    <text evidence="2">The sequence shown here is derived from an EMBL/GenBank/DDBJ whole genome shotgun (WGS) entry which is preliminary data.</text>
</comment>
<dbReference type="AlphaFoldDB" id="A0A6B1D1I1"/>
<protein>
    <recommendedName>
        <fullName evidence="1">ABC-type glycine betaine transport system substrate-binding domain-containing protein</fullName>
    </recommendedName>
</protein>
<dbReference type="Pfam" id="PF04069">
    <property type="entry name" value="OpuAC"/>
    <property type="match status" value="1"/>
</dbReference>
<sequence>MLVRRYCLRKSTQKEERIMPAQFRILILLLVIVVTAACSAPVQQAAPSEEAAAPAASIDTIIFSDLNWPSAELQNRIAQYIVEKGYGYSTDVVLGATLPLFQGLRKGDTHVTLEIWLPNQDEAWYEALGNGEVVEIGASLGKDWQSAFVIPRYLQEQYPELDSVEDLKDEQFKELFASAETGGKARLVSCVIGWACEEVNAAQVIGYELEDHVHVVNPGDGAALNADLYGAYERGEPWIGYQWGTNDPALILDLVRLEEPAYSDECWESNKACAYEDADILIAVHPDLVDAAPDVIAMLEAWDFNIEVYKEVARWQEENSDASSHDAALWWLNSRSEIWRTWVTEDAAAAIEEALAANEIPDGWPTE</sequence>
<dbReference type="Gene3D" id="3.10.105.10">
    <property type="entry name" value="Dipeptide-binding Protein, Domain 3"/>
    <property type="match status" value="1"/>
</dbReference>
<name>A0A6B1D1I1_9CHLR</name>
<gene>
    <name evidence="2" type="ORF">F4X14_00480</name>
</gene>
<dbReference type="EMBL" id="VXMH01000003">
    <property type="protein sequence ID" value="MYC93419.1"/>
    <property type="molecule type" value="Genomic_DNA"/>
</dbReference>
<organism evidence="2">
    <name type="scientific">Caldilineaceae bacterium SB0661_bin_32</name>
    <dbReference type="NCBI Taxonomy" id="2605255"/>
    <lineage>
        <taxon>Bacteria</taxon>
        <taxon>Bacillati</taxon>
        <taxon>Chloroflexota</taxon>
        <taxon>Caldilineae</taxon>
        <taxon>Caldilineales</taxon>
        <taxon>Caldilineaceae</taxon>
    </lineage>
</organism>